<keyword evidence="4" id="KW-0747">Spliceosome</keyword>
<dbReference type="InterPro" id="IPR055430">
    <property type="entry name" value="HAT_Syf1_CNRKL1_C"/>
</dbReference>
<dbReference type="Pfam" id="PF23220">
    <property type="entry name" value="HAT_Syf1_M"/>
    <property type="match status" value="1"/>
</dbReference>
<dbReference type="InterPro" id="IPR011990">
    <property type="entry name" value="TPR-like_helical_dom_sf"/>
</dbReference>
<evidence type="ECO:0000313" key="11">
    <source>
        <dbReference type="EMBL" id="KAG0691332.1"/>
    </source>
</evidence>
<keyword evidence="12" id="KW-1185">Reference proteome</keyword>
<reference evidence="11" key="1">
    <citation type="submission" date="2020-11" db="EMBL/GenBank/DDBJ databases">
        <title>Kefir isolates.</title>
        <authorList>
            <person name="Marcisauskas S."/>
            <person name="Kim Y."/>
            <person name="Blasche S."/>
        </authorList>
    </citation>
    <scope>NUCLEOTIDE SEQUENCE</scope>
    <source>
        <strain evidence="11">Olga-1</strain>
    </source>
</reference>
<evidence type="ECO:0000256" key="4">
    <source>
        <dbReference type="ARBA" id="ARBA00022728"/>
    </source>
</evidence>
<dbReference type="GO" id="GO:0071014">
    <property type="term" value="C:post-mRNA release spliceosomal complex"/>
    <property type="evidence" value="ECO:0007669"/>
    <property type="project" value="TreeGrafter"/>
</dbReference>
<dbReference type="GO" id="GO:0000349">
    <property type="term" value="P:generation of catalytic spliceosome for first transesterification step"/>
    <property type="evidence" value="ECO:0007669"/>
    <property type="project" value="TreeGrafter"/>
</dbReference>
<dbReference type="Proteomes" id="UP000697127">
    <property type="component" value="Unassembled WGS sequence"/>
</dbReference>
<dbReference type="GO" id="GO:0071007">
    <property type="term" value="C:U2-type catalytic step 2 spliceosome"/>
    <property type="evidence" value="ECO:0007669"/>
    <property type="project" value="TreeGrafter"/>
</dbReference>
<comment type="subcellular location">
    <subcellularLocation>
        <location evidence="1">Nucleus</location>
    </subcellularLocation>
</comment>
<comment type="similarity">
    <text evidence="2">Belongs to the crooked-neck family.</text>
</comment>
<dbReference type="PANTHER" id="PTHR11246">
    <property type="entry name" value="PRE-MRNA SPLICING FACTOR"/>
    <property type="match status" value="1"/>
</dbReference>
<dbReference type="PANTHER" id="PTHR11246:SF5">
    <property type="entry name" value="PRE-MRNA-SPLICING FACTOR SYF1"/>
    <property type="match status" value="1"/>
</dbReference>
<organism evidence="11 12">
    <name type="scientific">Pichia californica</name>
    <dbReference type="NCBI Taxonomy" id="460514"/>
    <lineage>
        <taxon>Eukaryota</taxon>
        <taxon>Fungi</taxon>
        <taxon>Dikarya</taxon>
        <taxon>Ascomycota</taxon>
        <taxon>Saccharomycotina</taxon>
        <taxon>Pichiomycetes</taxon>
        <taxon>Pichiales</taxon>
        <taxon>Pichiaceae</taxon>
        <taxon>Pichia</taxon>
    </lineage>
</organism>
<dbReference type="InterPro" id="IPR003107">
    <property type="entry name" value="HAT"/>
</dbReference>
<evidence type="ECO:0000256" key="3">
    <source>
        <dbReference type="ARBA" id="ARBA00022664"/>
    </source>
</evidence>
<dbReference type="Pfam" id="PF23231">
    <property type="entry name" value="HAT_Syf1_CNRKL1_C"/>
    <property type="match status" value="1"/>
</dbReference>
<dbReference type="EMBL" id="PUHW01000002">
    <property type="protein sequence ID" value="KAG0691332.1"/>
    <property type="molecule type" value="Genomic_DNA"/>
</dbReference>
<keyword evidence="5" id="KW-0677">Repeat</keyword>
<protein>
    <recommendedName>
        <fullName evidence="8">Pre-mRNA-splicing factor SYF1</fullName>
    </recommendedName>
</protein>
<feature type="domain" description="Pre-mRNA-splicing factor Syf1/CRNKL1-like C-terminal HAT-repeats" evidence="10">
    <location>
        <begin position="440"/>
        <end position="817"/>
    </location>
</feature>
<gene>
    <name evidence="11" type="primary">SYF1</name>
    <name evidence="11" type="ORF">C6P40_001616</name>
</gene>
<comment type="caution">
    <text evidence="11">The sequence shown here is derived from an EMBL/GenBank/DDBJ whole genome shotgun (WGS) entry which is preliminary data.</text>
</comment>
<evidence type="ECO:0000256" key="5">
    <source>
        <dbReference type="ARBA" id="ARBA00022737"/>
    </source>
</evidence>
<dbReference type="AlphaFoldDB" id="A0A9P6WQC7"/>
<evidence type="ECO:0000259" key="10">
    <source>
        <dbReference type="Pfam" id="PF23231"/>
    </source>
</evidence>
<keyword evidence="7" id="KW-0539">Nucleus</keyword>
<dbReference type="SUPFAM" id="SSF48452">
    <property type="entry name" value="TPR-like"/>
    <property type="match status" value="2"/>
</dbReference>
<evidence type="ECO:0000313" key="12">
    <source>
        <dbReference type="Proteomes" id="UP000697127"/>
    </source>
</evidence>
<proteinExistence type="inferred from homology"/>
<dbReference type="InterPro" id="IPR045075">
    <property type="entry name" value="Syf1-like"/>
</dbReference>
<evidence type="ECO:0000256" key="6">
    <source>
        <dbReference type="ARBA" id="ARBA00023187"/>
    </source>
</evidence>
<keyword evidence="6" id="KW-0508">mRNA splicing</keyword>
<evidence type="ECO:0000256" key="2">
    <source>
        <dbReference type="ARBA" id="ARBA00008644"/>
    </source>
</evidence>
<feature type="domain" description="Pre-mRNA-splicing factor SYF1 central HAT repeats" evidence="9">
    <location>
        <begin position="212"/>
        <end position="401"/>
    </location>
</feature>
<dbReference type="Gene3D" id="1.25.40.10">
    <property type="entry name" value="Tetratricopeptide repeat domain"/>
    <property type="match status" value="4"/>
</dbReference>
<name>A0A9P6WQC7_9ASCO</name>
<evidence type="ECO:0000259" key="9">
    <source>
        <dbReference type="Pfam" id="PF23220"/>
    </source>
</evidence>
<evidence type="ECO:0000256" key="8">
    <source>
        <dbReference type="ARBA" id="ARBA00039472"/>
    </source>
</evidence>
<keyword evidence="3" id="KW-0507">mRNA processing</keyword>
<sequence length="871" mass="103929">MEEINPILEFIGESDIPFEIQFIKDSKNEEIWNQYLNHKQQEYDQQIEETKIEYYLKNILIILFRRFKQFPKNYEYWNKFIDFYIENFNSKNEINNITKIFLNLIDEFGLNISFWIKFLKFLIKFEFENLLDSEFILTLFNIALLKLKPKDHYLLWNLIFNDFLKNNSKISLNLKFELYSSFFIYLKNINKFNINIEFDKIPNFDEIFSILIENMNNLEQINQFDLIFNELINPKYLLKLSDSELELFRRYMDKLIKLSNNGNKIDLIKLKDKINKLFLIIIKKFPDQLSIFVIKYAKYFIQINQFDESINLLENYLNKSLTIKDFTLIFDSLTEILEDQINKLSEFNNNIEENKISKYLDKLELLLKDRMILLNDVKLRQNLNNPSIWIERIEILKNDNNDNNDNKDNNSSINKILDCYSKAVLTIDIKKVPKDENLLLPEIWCNYAKEYFKNGDIKTCRTIFETSTKVPWIEIEQLEFIWINWIKFEINLNEIEHATLICSKAISIPKQIFNGKINIDDENLSVQMKLFKSIKLWSLYLDLIENTKNFEEICKAYEDSIELKIINGVLIVNYCLYLEESGYIEKSFSIFERGLEMFNGESKSILYCIYLNKILKYWEKLNWNIERVREIFENGLEMNYNNNLKQIYILYSEWENKYGSKIRSCKILREGIDKMNKQKDKLLLYKILIIDIIENKGLEWVVEIFQEAIENISVQIPGYINELVCGFVEVEIELGNINKSRKILQYCAENIMEFGKSNEDKISIWELFKAFELENGNETTYKEMLRLKRYLENVYGKIQINSDIKLVEETESKNAKVRKELQDRIGFVASSSGPKTTTFTMQAEAPCGEEDVVERNGDAIDLDMDMEVEDV</sequence>
<dbReference type="GO" id="GO:0000974">
    <property type="term" value="C:Prp19 complex"/>
    <property type="evidence" value="ECO:0007669"/>
    <property type="project" value="TreeGrafter"/>
</dbReference>
<dbReference type="InterPro" id="IPR056350">
    <property type="entry name" value="HAT_Syf1_central"/>
</dbReference>
<evidence type="ECO:0000256" key="1">
    <source>
        <dbReference type="ARBA" id="ARBA00004123"/>
    </source>
</evidence>
<accession>A0A9P6WQC7</accession>
<dbReference type="SMART" id="SM00386">
    <property type="entry name" value="HAT"/>
    <property type="match status" value="8"/>
</dbReference>
<evidence type="ECO:0000256" key="7">
    <source>
        <dbReference type="ARBA" id="ARBA00023242"/>
    </source>
</evidence>